<evidence type="ECO:0000313" key="2">
    <source>
        <dbReference type="EMBL" id="EQB40648.1"/>
    </source>
</evidence>
<accession>T0L450</accession>
<feature type="signal peptide" evidence="1">
    <location>
        <begin position="1"/>
        <end position="20"/>
    </location>
</feature>
<dbReference type="STRING" id="1172190.M947_02235"/>
<dbReference type="AlphaFoldDB" id="T0L450"/>
<dbReference type="eggNOG" id="ENOG5032MF9">
    <property type="taxonomic scope" value="Bacteria"/>
</dbReference>
<keyword evidence="1" id="KW-0732">Signal</keyword>
<keyword evidence="3" id="KW-1185">Reference proteome</keyword>
<gene>
    <name evidence="2" type="ORF">M947_02235</name>
</gene>
<proteinExistence type="predicted"/>
<name>T0L450_9BACT</name>
<sequence>MKAYKIITASLLLFQVTLSANELSWVDTQVDAIKPARVGMNNSETLKLQDPFIFYKKGSAKNKKATNVAKSSIRKSSDATIKKGPKPMKLTAIINNSALINGEWYRVDQNIAGFMVSSITRTNVVLTKGKKKLVLTTNDQNKNLKFK</sequence>
<dbReference type="OrthoDB" id="5327097at2"/>
<reference evidence="2 3" key="1">
    <citation type="submission" date="2013-07" db="EMBL/GenBank/DDBJ databases">
        <title>Sulfurimonas hongkongensis AST-10 Genome Sequencing.</title>
        <authorList>
            <person name="Cai L."/>
            <person name="Zhang T."/>
        </authorList>
    </citation>
    <scope>NUCLEOTIDE SEQUENCE [LARGE SCALE GENOMIC DNA]</scope>
    <source>
        <strain evidence="2 3">AST-10</strain>
    </source>
</reference>
<evidence type="ECO:0000313" key="3">
    <source>
        <dbReference type="Proteomes" id="UP000015520"/>
    </source>
</evidence>
<protein>
    <submittedName>
        <fullName evidence="2">Uncharacterized protein</fullName>
    </submittedName>
</protein>
<organism evidence="2 3">
    <name type="scientific">Sulfurimonas hongkongensis</name>
    <dbReference type="NCBI Taxonomy" id="1172190"/>
    <lineage>
        <taxon>Bacteria</taxon>
        <taxon>Pseudomonadati</taxon>
        <taxon>Campylobacterota</taxon>
        <taxon>Epsilonproteobacteria</taxon>
        <taxon>Campylobacterales</taxon>
        <taxon>Sulfurimonadaceae</taxon>
        <taxon>Sulfurimonas</taxon>
    </lineage>
</organism>
<feature type="chain" id="PRO_5004566658" evidence="1">
    <location>
        <begin position="21"/>
        <end position="147"/>
    </location>
</feature>
<dbReference type="PATRIC" id="fig|1172190.3.peg.438"/>
<dbReference type="EMBL" id="AUPZ01000002">
    <property type="protein sequence ID" value="EQB40648.1"/>
    <property type="molecule type" value="Genomic_DNA"/>
</dbReference>
<dbReference type="RefSeq" id="WP_021286728.1">
    <property type="nucleotide sequence ID" value="NZ_AUPZ01000002.1"/>
</dbReference>
<dbReference type="Proteomes" id="UP000015520">
    <property type="component" value="Unassembled WGS sequence"/>
</dbReference>
<comment type="caution">
    <text evidence="2">The sequence shown here is derived from an EMBL/GenBank/DDBJ whole genome shotgun (WGS) entry which is preliminary data.</text>
</comment>
<evidence type="ECO:0000256" key="1">
    <source>
        <dbReference type="SAM" id="SignalP"/>
    </source>
</evidence>